<name>A0A1M5U1T2_9RHOB</name>
<sequence length="697" mass="76052">MSVVKKVASRVQQSIGVGPYERSVPVLNDREDPAESAVLNVSNTDVTRSEVRQFLVALYSMAFILATLGLRDSGPMAFAADTVLVLCGGWCANQLIRGHDIMKTQMICVLQAYFTGLLCCSVVLFAVGWMVFLPSEFLHLGHSLLFAATFATNLDVALLPSNTSLRFDGLLDHLWVPALVAQCCGILIVLYTLMHQNLVRLLLALAMIGFASLLASMIESPIVQMLPIGGLWAFLCGAIPFIAANRYPILRYALILGILNLITALVAVITSGDTMFARVFFAIGISLMYLGSRQRVSQSFETKRRRRWFGMALHVFLWSIPLAQLSASLDIVDPKTPDYAGLIVPCLFLALISWSIWQKVENRVQLSRITPTGVIAALLFANGITTLSSQGGHFRYSQNANAYLHAIETAQTDLNCPVRTEGTLAGLEVCAFGPVGEPAVLIWGDHQLIAMKAGFAEAARRAEVPTIVIAHPNCVPLDGLQTRFSETNQGSGRNCDQLSAQVLQALPHMNSIRQVTLVADWLYYTGNTASEFVHRAPVRLAPTDGTPINVAQQAMYVSDAADRTTKLLTERGIRVSVLRQVPSLPNFDAEIAARSEAPGSWLYLNMPELSNSVTLEDVTARHAEVDSIFVNLSALGRISYVNTWSAFCTFVRCNARGGLSSDYVTSTRLTPSGALTLTPVLEDELLRAMTHSSVRRS</sequence>
<evidence type="ECO:0000259" key="2">
    <source>
        <dbReference type="Pfam" id="PF19040"/>
    </source>
</evidence>
<keyword evidence="1" id="KW-0812">Transmembrane</keyword>
<dbReference type="Proteomes" id="UP000184221">
    <property type="component" value="Unassembled WGS sequence"/>
</dbReference>
<protein>
    <recommendedName>
        <fullName evidence="2">SGNH domain-containing protein</fullName>
    </recommendedName>
</protein>
<feature type="transmembrane region" description="Helical" evidence="1">
    <location>
        <begin position="201"/>
        <end position="218"/>
    </location>
</feature>
<dbReference type="EMBL" id="FQXC01000003">
    <property type="protein sequence ID" value="SHH56830.1"/>
    <property type="molecule type" value="Genomic_DNA"/>
</dbReference>
<organism evidence="3 4">
    <name type="scientific">Marivita hallyeonensis</name>
    <dbReference type="NCBI Taxonomy" id="996342"/>
    <lineage>
        <taxon>Bacteria</taxon>
        <taxon>Pseudomonadati</taxon>
        <taxon>Pseudomonadota</taxon>
        <taxon>Alphaproteobacteria</taxon>
        <taxon>Rhodobacterales</taxon>
        <taxon>Roseobacteraceae</taxon>
        <taxon>Marivita</taxon>
    </lineage>
</organism>
<dbReference type="STRING" id="996342.SAMN05443551_2450"/>
<keyword evidence="1" id="KW-1133">Transmembrane helix</keyword>
<feature type="transmembrane region" description="Helical" evidence="1">
    <location>
        <begin position="54"/>
        <end position="70"/>
    </location>
</feature>
<keyword evidence="1" id="KW-0472">Membrane</keyword>
<keyword evidence="4" id="KW-1185">Reference proteome</keyword>
<feature type="transmembrane region" description="Helical" evidence="1">
    <location>
        <begin position="224"/>
        <end position="242"/>
    </location>
</feature>
<evidence type="ECO:0000256" key="1">
    <source>
        <dbReference type="SAM" id="Phobius"/>
    </source>
</evidence>
<feature type="transmembrane region" description="Helical" evidence="1">
    <location>
        <begin position="249"/>
        <end position="269"/>
    </location>
</feature>
<feature type="transmembrane region" description="Helical" evidence="1">
    <location>
        <begin position="308"/>
        <end position="327"/>
    </location>
</feature>
<feature type="transmembrane region" description="Helical" evidence="1">
    <location>
        <begin position="339"/>
        <end position="357"/>
    </location>
</feature>
<dbReference type="AlphaFoldDB" id="A0A1M5U1T2"/>
<accession>A0A1M5U1T2</accession>
<feature type="transmembrane region" description="Helical" evidence="1">
    <location>
        <begin position="275"/>
        <end position="292"/>
    </location>
</feature>
<proteinExistence type="predicted"/>
<reference evidence="3 4" key="1">
    <citation type="submission" date="2016-11" db="EMBL/GenBank/DDBJ databases">
        <authorList>
            <person name="Jaros S."/>
            <person name="Januszkiewicz K."/>
            <person name="Wedrychowicz H."/>
        </authorList>
    </citation>
    <scope>NUCLEOTIDE SEQUENCE [LARGE SCALE GENOMIC DNA]</scope>
    <source>
        <strain evidence="3 4">DSM 29431</strain>
    </source>
</reference>
<evidence type="ECO:0000313" key="3">
    <source>
        <dbReference type="EMBL" id="SHH56830.1"/>
    </source>
</evidence>
<dbReference type="InterPro" id="IPR043968">
    <property type="entry name" value="SGNH"/>
</dbReference>
<feature type="transmembrane region" description="Helical" evidence="1">
    <location>
        <begin position="174"/>
        <end position="194"/>
    </location>
</feature>
<evidence type="ECO:0000313" key="4">
    <source>
        <dbReference type="Proteomes" id="UP000184221"/>
    </source>
</evidence>
<feature type="transmembrane region" description="Helical" evidence="1">
    <location>
        <begin position="108"/>
        <end position="132"/>
    </location>
</feature>
<dbReference type="Pfam" id="PF19040">
    <property type="entry name" value="SGNH"/>
    <property type="match status" value="1"/>
</dbReference>
<feature type="transmembrane region" description="Helical" evidence="1">
    <location>
        <begin position="76"/>
        <end position="96"/>
    </location>
</feature>
<gene>
    <name evidence="3" type="ORF">SAMN05443551_2450</name>
</gene>
<feature type="domain" description="SGNH" evidence="2">
    <location>
        <begin position="418"/>
        <end position="682"/>
    </location>
</feature>
<feature type="transmembrane region" description="Helical" evidence="1">
    <location>
        <begin position="369"/>
        <end position="388"/>
    </location>
</feature>